<dbReference type="Pfam" id="PF07866">
    <property type="entry name" value="DUF1653"/>
    <property type="match status" value="1"/>
</dbReference>
<name>A0ABM8X2S4_9BURK</name>
<keyword evidence="3" id="KW-1185">Reference proteome</keyword>
<proteinExistence type="predicted"/>
<dbReference type="Proteomes" id="UP000721236">
    <property type="component" value="Unassembled WGS sequence"/>
</dbReference>
<protein>
    <recommendedName>
        <fullName evidence="1">DUF1653 domain-containing protein</fullName>
    </recommendedName>
</protein>
<dbReference type="EMBL" id="CAJZAH010000002">
    <property type="protein sequence ID" value="CAG9174188.1"/>
    <property type="molecule type" value="Genomic_DNA"/>
</dbReference>
<dbReference type="InterPro" id="IPR037135">
    <property type="entry name" value="DUF1653-like_dom_sf"/>
</dbReference>
<organism evidence="2 3">
    <name type="scientific">Cupriavidus respiraculi</name>
    <dbReference type="NCBI Taxonomy" id="195930"/>
    <lineage>
        <taxon>Bacteria</taxon>
        <taxon>Pseudomonadati</taxon>
        <taxon>Pseudomonadota</taxon>
        <taxon>Betaproteobacteria</taxon>
        <taxon>Burkholderiales</taxon>
        <taxon>Burkholderiaceae</taxon>
        <taxon>Cupriavidus</taxon>
    </lineage>
</organism>
<evidence type="ECO:0000259" key="1">
    <source>
        <dbReference type="Pfam" id="PF07866"/>
    </source>
</evidence>
<dbReference type="SUPFAM" id="SSF109604">
    <property type="entry name" value="HD-domain/PDEase-like"/>
    <property type="match status" value="1"/>
</dbReference>
<dbReference type="InterPro" id="IPR009218">
    <property type="entry name" value="HD_phosphohydro"/>
</dbReference>
<dbReference type="PANTHER" id="PTHR21174:SF0">
    <property type="entry name" value="HD PHOSPHOHYDROLASE FAMILY PROTEIN-RELATED"/>
    <property type="match status" value="1"/>
</dbReference>
<accession>A0ABM8X2S4</accession>
<dbReference type="RefSeq" id="WP_224042032.1">
    <property type="nucleotide sequence ID" value="NZ_CAJZAH010000002.1"/>
</dbReference>
<feature type="domain" description="DUF1653" evidence="1">
    <location>
        <begin position="22"/>
        <end position="81"/>
    </location>
</feature>
<dbReference type="InterPro" id="IPR023387">
    <property type="entry name" value="DUF1653-like_dom"/>
</dbReference>
<comment type="caution">
    <text evidence="2">The sequence shown here is derived from an EMBL/GenBank/DDBJ whole genome shotgun (WGS) entry which is preliminary data.</text>
</comment>
<gene>
    <name evidence="2" type="ORF">LMG21510_02475</name>
</gene>
<sequence>MKSEQPAASPAAAGDDWLPGMRWRHYKGGSYTLAGRGRIESDLSEVVVYRADRDPGPLWVRPLTVFREPVATGSGMQPRFAPDWPQCLRCLDFLPRAAVLAVLALYDAPYRRYHDRRHVMEMFELAQARGLALTPAQALAVLFHDAVYVPGSPHNEAASAALISTMAAGVAPDVIQAAARIVLDTGTHAPVAPDGGPVLDLDLYRLAAPAEEFERYSDDVFAENAGVLAAHTGLHGTALRAAFDARRQAFMAELAARPRLFHTAAFADCEAPARANLARLAVHR</sequence>
<reference evidence="2 3" key="1">
    <citation type="submission" date="2021-08" db="EMBL/GenBank/DDBJ databases">
        <authorList>
            <person name="Peeters C."/>
        </authorList>
    </citation>
    <scope>NUCLEOTIDE SEQUENCE [LARGE SCALE GENOMIC DNA]</scope>
    <source>
        <strain evidence="2 3">LMG 21510</strain>
    </source>
</reference>
<evidence type="ECO:0000313" key="2">
    <source>
        <dbReference type="EMBL" id="CAG9174188.1"/>
    </source>
</evidence>
<evidence type="ECO:0000313" key="3">
    <source>
        <dbReference type="Proteomes" id="UP000721236"/>
    </source>
</evidence>
<dbReference type="Gene3D" id="2.30.30.320">
    <property type="entry name" value="DUF1653-like domain"/>
    <property type="match status" value="1"/>
</dbReference>
<dbReference type="PANTHER" id="PTHR21174">
    <property type="match status" value="1"/>
</dbReference>